<gene>
    <name evidence="1" type="ORF">QUG98_04370</name>
</gene>
<organism evidence="1 2">
    <name type="scientific">Curtobacterium subtropicum</name>
    <dbReference type="NCBI Taxonomy" id="3055138"/>
    <lineage>
        <taxon>Bacteria</taxon>
        <taxon>Bacillati</taxon>
        <taxon>Actinomycetota</taxon>
        <taxon>Actinomycetes</taxon>
        <taxon>Micrococcales</taxon>
        <taxon>Microbacteriaceae</taxon>
        <taxon>Curtobacterium</taxon>
    </lineage>
</organism>
<evidence type="ECO:0000313" key="1">
    <source>
        <dbReference type="EMBL" id="MDM7887683.1"/>
    </source>
</evidence>
<dbReference type="EMBL" id="JAUCMM010000002">
    <property type="protein sequence ID" value="MDM7887683.1"/>
    <property type="molecule type" value="Genomic_DNA"/>
</dbReference>
<comment type="caution">
    <text evidence="1">The sequence shown here is derived from an EMBL/GenBank/DDBJ whole genome shotgun (WGS) entry which is preliminary data.</text>
</comment>
<sequence>MQEDRAAQRRRIRAAAAALRMDPMSFACWMLNHAHQQQAPSEYRPKPWLISVISATRLHRDEQVVVRLRQGWRFILTFHGKPFAMIVPLEAPTKPTSTSNVGPE</sequence>
<dbReference type="Proteomes" id="UP001235720">
    <property type="component" value="Unassembled WGS sequence"/>
</dbReference>
<evidence type="ECO:0000313" key="2">
    <source>
        <dbReference type="Proteomes" id="UP001235720"/>
    </source>
</evidence>
<name>A0ABT7TDM5_9MICO</name>
<proteinExistence type="predicted"/>
<evidence type="ECO:0008006" key="3">
    <source>
        <dbReference type="Google" id="ProtNLM"/>
    </source>
</evidence>
<protein>
    <recommendedName>
        <fullName evidence="3">Type II toxin-antitoxin system prevent-host-death family antitoxin</fullName>
    </recommendedName>
</protein>
<accession>A0ABT7TDM5</accession>
<keyword evidence="2" id="KW-1185">Reference proteome</keyword>
<reference evidence="1 2" key="1">
    <citation type="submission" date="2023-06" db="EMBL/GenBank/DDBJ databases">
        <authorList>
            <person name="Feng G."/>
            <person name="Li J."/>
            <person name="Zhu H."/>
        </authorList>
    </citation>
    <scope>NUCLEOTIDE SEQUENCE [LARGE SCALE GENOMIC DNA]</scope>
    <source>
        <strain evidence="1 2">RHCJP20</strain>
    </source>
</reference>